<keyword evidence="3" id="KW-1185">Reference proteome</keyword>
<evidence type="ECO:0000313" key="2">
    <source>
        <dbReference type="EMBL" id="BAH46551.1"/>
    </source>
</evidence>
<accession>C0Z8C4</accession>
<gene>
    <name evidence="2" type="ordered locus">BBR47_55740</name>
</gene>
<feature type="signal peptide" evidence="1">
    <location>
        <begin position="1"/>
        <end position="27"/>
    </location>
</feature>
<keyword evidence="1" id="KW-0732">Signal</keyword>
<protein>
    <submittedName>
        <fullName evidence="2">Uncharacterized protein</fullName>
    </submittedName>
</protein>
<dbReference type="EMBL" id="AP008955">
    <property type="protein sequence ID" value="BAH46551.1"/>
    <property type="molecule type" value="Genomic_DNA"/>
</dbReference>
<organism evidence="2 3">
    <name type="scientific">Brevibacillus brevis (strain 47 / JCM 6285 / NBRC 100599)</name>
    <dbReference type="NCBI Taxonomy" id="358681"/>
    <lineage>
        <taxon>Bacteria</taxon>
        <taxon>Bacillati</taxon>
        <taxon>Bacillota</taxon>
        <taxon>Bacilli</taxon>
        <taxon>Bacillales</taxon>
        <taxon>Paenibacillaceae</taxon>
        <taxon>Brevibacillus</taxon>
    </lineage>
</organism>
<evidence type="ECO:0000256" key="1">
    <source>
        <dbReference type="SAM" id="SignalP"/>
    </source>
</evidence>
<name>C0Z8C4_BREBN</name>
<proteinExistence type="predicted"/>
<sequence length="145" mass="16042">MKHSFKRILSSCMVLAALAMGTQSAFASDGYGDTQDKAVPIKIYKPMSHTISDSNDVDWYEYDNRSGQSISVLLESPQNQNYDFDLVYISANGKVHETYKPNDFGPGGSDVLGLQIGLGDQVYIKVYGHSASDFDKNNPYKLTIN</sequence>
<dbReference type="AlphaFoldDB" id="C0Z8C4"/>
<dbReference type="Gene3D" id="2.60.120.380">
    <property type="match status" value="1"/>
</dbReference>
<dbReference type="RefSeq" id="WP_015893742.1">
    <property type="nucleotide sequence ID" value="NC_012491.1"/>
</dbReference>
<dbReference type="HOGENOM" id="CLU_1692399_0_0_9"/>
<dbReference type="KEGG" id="bbe:BBR47_55740"/>
<reference evidence="2 3" key="1">
    <citation type="submission" date="2005-03" db="EMBL/GenBank/DDBJ databases">
        <title>Brevibacillus brevis strain 47, complete genome.</title>
        <authorList>
            <person name="Hosoyama A."/>
            <person name="Yamada R."/>
            <person name="Hongo Y."/>
            <person name="Terui Y."/>
            <person name="Ankai A."/>
            <person name="Masuyama W."/>
            <person name="Sekiguchi M."/>
            <person name="Takeda T."/>
            <person name="Asano K."/>
            <person name="Ohji S."/>
            <person name="Ichikawa N."/>
            <person name="Narita S."/>
            <person name="Aoki N."/>
            <person name="Miura H."/>
            <person name="Matsushita S."/>
            <person name="Sekigawa T."/>
            <person name="Yamagata H."/>
            <person name="Yoshikawa H."/>
            <person name="Udaka S."/>
            <person name="Tanikawa S."/>
            <person name="Fujita N."/>
        </authorList>
    </citation>
    <scope>NUCLEOTIDE SEQUENCE [LARGE SCALE GENOMIC DNA]</scope>
    <source>
        <strain evidence="3">47 / JCM 6285 / NBRC 100599</strain>
    </source>
</reference>
<dbReference type="Proteomes" id="UP000001877">
    <property type="component" value="Chromosome"/>
</dbReference>
<dbReference type="eggNOG" id="ENOG502ZIF3">
    <property type="taxonomic scope" value="Bacteria"/>
</dbReference>
<feature type="chain" id="PRO_5002905457" evidence="1">
    <location>
        <begin position="28"/>
        <end position="145"/>
    </location>
</feature>
<evidence type="ECO:0000313" key="3">
    <source>
        <dbReference type="Proteomes" id="UP000001877"/>
    </source>
</evidence>